<feature type="compositionally biased region" description="Low complexity" evidence="1">
    <location>
        <begin position="509"/>
        <end position="526"/>
    </location>
</feature>
<feature type="region of interest" description="Disordered" evidence="1">
    <location>
        <begin position="299"/>
        <end position="400"/>
    </location>
</feature>
<evidence type="ECO:0000313" key="3">
    <source>
        <dbReference type="Proteomes" id="UP000712600"/>
    </source>
</evidence>
<dbReference type="EMBL" id="QGKX02000996">
    <property type="protein sequence ID" value="KAF3559980.1"/>
    <property type="molecule type" value="Genomic_DNA"/>
</dbReference>
<reference evidence="2" key="1">
    <citation type="submission" date="2019-12" db="EMBL/GenBank/DDBJ databases">
        <title>Genome sequencing and annotation of Brassica cretica.</title>
        <authorList>
            <person name="Studholme D.J."/>
            <person name="Sarris P."/>
        </authorList>
    </citation>
    <scope>NUCLEOTIDE SEQUENCE</scope>
    <source>
        <strain evidence="2">PFS-109/04</strain>
        <tissue evidence="2">Leaf</tissue>
    </source>
</reference>
<proteinExistence type="predicted"/>
<dbReference type="AlphaFoldDB" id="A0A8S9R8N5"/>
<evidence type="ECO:0000313" key="2">
    <source>
        <dbReference type="EMBL" id="KAF3559980.1"/>
    </source>
</evidence>
<evidence type="ECO:0008006" key="4">
    <source>
        <dbReference type="Google" id="ProtNLM"/>
    </source>
</evidence>
<dbReference type="Proteomes" id="UP000712600">
    <property type="component" value="Unassembled WGS sequence"/>
</dbReference>
<feature type="compositionally biased region" description="Basic and acidic residues" evidence="1">
    <location>
        <begin position="299"/>
        <end position="313"/>
    </location>
</feature>
<feature type="compositionally biased region" description="Basic and acidic residues" evidence="1">
    <location>
        <begin position="555"/>
        <end position="564"/>
    </location>
</feature>
<protein>
    <recommendedName>
        <fullName evidence="4">Retrotransposon gag domain-containing protein</fullName>
    </recommendedName>
</protein>
<feature type="compositionally biased region" description="Basic residues" evidence="1">
    <location>
        <begin position="565"/>
        <end position="577"/>
    </location>
</feature>
<organism evidence="2 3">
    <name type="scientific">Brassica cretica</name>
    <name type="common">Mustard</name>
    <dbReference type="NCBI Taxonomy" id="69181"/>
    <lineage>
        <taxon>Eukaryota</taxon>
        <taxon>Viridiplantae</taxon>
        <taxon>Streptophyta</taxon>
        <taxon>Embryophyta</taxon>
        <taxon>Tracheophyta</taxon>
        <taxon>Spermatophyta</taxon>
        <taxon>Magnoliopsida</taxon>
        <taxon>eudicotyledons</taxon>
        <taxon>Gunneridae</taxon>
        <taxon>Pentapetalae</taxon>
        <taxon>rosids</taxon>
        <taxon>malvids</taxon>
        <taxon>Brassicales</taxon>
        <taxon>Brassicaceae</taxon>
        <taxon>Brassiceae</taxon>
        <taxon>Brassica</taxon>
    </lineage>
</organism>
<sequence length="792" mass="90453">MPVLLNIGQSASKEEAVEEMKDCRSITQHWYIHMNTKRNKEIWLLLVEPLDLERVIHKSKRVADTLQTAIGSVEIQASIETVHPASIDTVHLPSIDTVHLQLIDTVHLSPLVHPDTVHSNTIHSNTVHSDTVHPDTVHPVENNTTCGETEKIEVLIFKVDENEMLTDEEGRTRNSAGQLINAQDVVIPEMNDFDLSREWYDWVGQDPFQGIPHQDPRNHIEELEDLVWFSQLQPGSLTSWDEIERAFLYKFLDDAEATREKEKNDKWDMFLASLDEEYMITIQLLDDIMAKRDEQHVSGELSRVEEAGTEDKTSTSIDCMTSMSIDGTTSTSIDHTTSSSTSIDNTTTRQRYNLNNSEKKLDDDQHTLRGDLETSPKASIDRQSADSIDPHPHSIIDRHPPDCIDRHSWLDELPGYVVEIEPIEERVHESEASRNADSKHLRPLIWTEEAIEFHKRVKRIHDPVNFVVLCVVFEADSPIPPDKVDKGPAEPVSIATDRLPSIDTNKQASIDTTTSPSIDTTLSPSIDPTTSLSLDTGRISEQKEFDVCGNLRDGDITTRSDKSGGKKRRNWKKRKRIKDGPQVSLTPHFSDCVRKSRVKKKRMNSNDGTVAEIRKRKKIQGRRVDIPEEIEDNRPLSVDRASRVSIDRHLIVSIDAHHQRSDCLKEPKLTSNTKPDTTACLGAWYTWHQILQTSLEELLRRVRCLAMDGDLPTVRLSSSFEIRYIFELSFQLHRFEVNQHPVTEVMHVLLKSGQSASREEAAEEMKDCRLMLQHWCRSTVMTEYGLSIFYDR</sequence>
<feature type="compositionally biased region" description="Low complexity" evidence="1">
    <location>
        <begin position="321"/>
        <end position="348"/>
    </location>
</feature>
<feature type="region of interest" description="Disordered" evidence="1">
    <location>
        <begin position="555"/>
        <end position="583"/>
    </location>
</feature>
<name>A0A8S9R8N5_BRACR</name>
<feature type="compositionally biased region" description="Basic and acidic residues" evidence="1">
    <location>
        <begin position="357"/>
        <end position="400"/>
    </location>
</feature>
<feature type="region of interest" description="Disordered" evidence="1">
    <location>
        <begin position="507"/>
        <end position="533"/>
    </location>
</feature>
<gene>
    <name evidence="2" type="ORF">F2Q69_00015494</name>
</gene>
<evidence type="ECO:0000256" key="1">
    <source>
        <dbReference type="SAM" id="MobiDB-lite"/>
    </source>
</evidence>
<accession>A0A8S9R8N5</accession>
<comment type="caution">
    <text evidence="2">The sequence shown here is derived from an EMBL/GenBank/DDBJ whole genome shotgun (WGS) entry which is preliminary data.</text>
</comment>